<sequence length="95" mass="10540">MATMHNPPHPGLLVKETMEELNLSTRALAKELGVAPSTVQRIVAGKSDISPEMAIRLSVVIGSSEYVWLGMQNDYDLWQARQIVDVSQLHRLQTA</sequence>
<evidence type="ECO:0000313" key="4">
    <source>
        <dbReference type="Proteomes" id="UP000028640"/>
    </source>
</evidence>
<dbReference type="eggNOG" id="COG3093">
    <property type="taxonomic scope" value="Bacteria"/>
</dbReference>
<dbReference type="SUPFAM" id="SSF47413">
    <property type="entry name" value="lambda repressor-like DNA-binding domains"/>
    <property type="match status" value="1"/>
</dbReference>
<keyword evidence="1" id="KW-0238">DNA-binding</keyword>
<dbReference type="AlphaFoldDB" id="A0A085G150"/>
<dbReference type="Pfam" id="PF01381">
    <property type="entry name" value="HTH_3"/>
    <property type="match status" value="1"/>
</dbReference>
<organism evidence="3 4">
    <name type="scientific">Ewingella americana (strain ATCC 33852 / DSM 4580 / CCUG 14506 / JCM 5911 / LMG 7869 / NCTC 12157 / CDC 1468-78)</name>
    <dbReference type="NCBI Taxonomy" id="910964"/>
    <lineage>
        <taxon>Bacteria</taxon>
        <taxon>Pseudomonadati</taxon>
        <taxon>Pseudomonadota</taxon>
        <taxon>Gammaproteobacteria</taxon>
        <taxon>Enterobacterales</taxon>
        <taxon>Yersiniaceae</taxon>
        <taxon>Ewingella</taxon>
    </lineage>
</organism>
<dbReference type="Proteomes" id="UP000028640">
    <property type="component" value="Unassembled WGS sequence"/>
</dbReference>
<feature type="domain" description="HTH cro/C1-type" evidence="2">
    <location>
        <begin position="14"/>
        <end position="69"/>
    </location>
</feature>
<evidence type="ECO:0000259" key="2">
    <source>
        <dbReference type="PROSITE" id="PS50943"/>
    </source>
</evidence>
<dbReference type="PANTHER" id="PTHR36924">
    <property type="entry name" value="ANTITOXIN HIGA-1"/>
    <property type="match status" value="1"/>
</dbReference>
<dbReference type="GeneID" id="78382311"/>
<comment type="caution">
    <text evidence="3">The sequence shown here is derived from an EMBL/GenBank/DDBJ whole genome shotgun (WGS) entry which is preliminary data.</text>
</comment>
<dbReference type="CDD" id="cd00093">
    <property type="entry name" value="HTH_XRE"/>
    <property type="match status" value="1"/>
</dbReference>
<dbReference type="EMBL" id="JMPJ01000075">
    <property type="protein sequence ID" value="KFC77445.1"/>
    <property type="molecule type" value="Genomic_DNA"/>
</dbReference>
<dbReference type="NCBIfam" id="TIGR02607">
    <property type="entry name" value="antidote_HigA"/>
    <property type="match status" value="1"/>
</dbReference>
<dbReference type="GO" id="GO:0003677">
    <property type="term" value="F:DNA binding"/>
    <property type="evidence" value="ECO:0007669"/>
    <property type="project" value="UniProtKB-KW"/>
</dbReference>
<protein>
    <submittedName>
        <fullName evidence="3">HigA family protein</fullName>
    </submittedName>
</protein>
<reference evidence="3 4" key="1">
    <citation type="submission" date="2014-05" db="EMBL/GenBank/DDBJ databases">
        <title>ATOL: Assembling a taxonomically balanced genome-scale reconstruction of the evolutionary history of the Enterobacteriaceae.</title>
        <authorList>
            <person name="Plunkett G.III."/>
            <person name="Neeno-Eckwall E.C."/>
            <person name="Glasner J.D."/>
            <person name="Perna N.T."/>
        </authorList>
    </citation>
    <scope>NUCLEOTIDE SEQUENCE [LARGE SCALE GENOMIC DNA]</scope>
    <source>
        <strain evidence="3 4">ATCC 33852</strain>
    </source>
</reference>
<dbReference type="PANTHER" id="PTHR36924:SF1">
    <property type="entry name" value="ANTITOXIN HIGA-1"/>
    <property type="match status" value="1"/>
</dbReference>
<dbReference type="InterPro" id="IPR013430">
    <property type="entry name" value="Toxin_antidote_HigA"/>
</dbReference>
<dbReference type="Gene3D" id="1.10.260.40">
    <property type="entry name" value="lambda repressor-like DNA-binding domains"/>
    <property type="match status" value="1"/>
</dbReference>
<evidence type="ECO:0000313" key="3">
    <source>
        <dbReference type="EMBL" id="KFC77445.1"/>
    </source>
</evidence>
<name>A0A085G150_EWIA3</name>
<dbReference type="InterPro" id="IPR001387">
    <property type="entry name" value="Cro/C1-type_HTH"/>
</dbReference>
<evidence type="ECO:0000256" key="1">
    <source>
        <dbReference type="ARBA" id="ARBA00023125"/>
    </source>
</evidence>
<proteinExistence type="predicted"/>
<dbReference type="RefSeq" id="WP_034795871.1">
    <property type="nucleotide sequence ID" value="NZ_JMPJ01000075.1"/>
</dbReference>
<dbReference type="InterPro" id="IPR010982">
    <property type="entry name" value="Lambda_DNA-bd_dom_sf"/>
</dbReference>
<dbReference type="PROSITE" id="PS50943">
    <property type="entry name" value="HTH_CROC1"/>
    <property type="match status" value="1"/>
</dbReference>
<dbReference type="OrthoDB" id="9793869at2"/>
<accession>A0A085G150</accession>
<dbReference type="STRING" id="910964.GEAM_4296"/>
<keyword evidence="4" id="KW-1185">Reference proteome</keyword>
<gene>
    <name evidence="3" type="primary">higA</name>
    <name evidence="3" type="ORF">GEAM_4296</name>
</gene>
<dbReference type="SMART" id="SM00530">
    <property type="entry name" value="HTH_XRE"/>
    <property type="match status" value="1"/>
</dbReference>